<evidence type="ECO:0000256" key="3">
    <source>
        <dbReference type="SAM" id="SignalP"/>
    </source>
</evidence>
<accession>A0ABM0MCP9</accession>
<comment type="caution">
    <text evidence="1">Lacks conserved residue(s) required for the propagation of feature annotation.</text>
</comment>
<evidence type="ECO:0000256" key="1">
    <source>
        <dbReference type="PROSITE-ProRule" id="PRU00206"/>
    </source>
</evidence>
<organism evidence="5 6">
    <name type="scientific">Saccoglossus kowalevskii</name>
    <name type="common">Acorn worm</name>
    <dbReference type="NCBI Taxonomy" id="10224"/>
    <lineage>
        <taxon>Eukaryota</taxon>
        <taxon>Metazoa</taxon>
        <taxon>Hemichordata</taxon>
        <taxon>Enteropneusta</taxon>
        <taxon>Harrimaniidae</taxon>
        <taxon>Saccoglossus</taxon>
    </lineage>
</organism>
<feature type="chain" id="PRO_5045587887" evidence="3">
    <location>
        <begin position="21"/>
        <end position="314"/>
    </location>
</feature>
<feature type="domain" description="TNFR-Cys" evidence="4">
    <location>
        <begin position="27"/>
        <end position="71"/>
    </location>
</feature>
<feature type="repeat" description="TNFR-Cys" evidence="1">
    <location>
        <begin position="73"/>
        <end position="113"/>
    </location>
</feature>
<keyword evidence="2" id="KW-1133">Transmembrane helix</keyword>
<proteinExistence type="predicted"/>
<dbReference type="SUPFAM" id="SSF57586">
    <property type="entry name" value="TNF receptor-like"/>
    <property type="match status" value="2"/>
</dbReference>
<dbReference type="PANTHER" id="PTHR46605:SF2">
    <property type="entry name" value="TNFR-CYS DOMAIN-CONTAINING PROTEIN"/>
    <property type="match status" value="1"/>
</dbReference>
<evidence type="ECO:0000313" key="6">
    <source>
        <dbReference type="RefSeq" id="XP_006817790.1"/>
    </source>
</evidence>
<keyword evidence="1" id="KW-1015">Disulfide bond</keyword>
<dbReference type="InterPro" id="IPR052302">
    <property type="entry name" value="Neurotrophin_rcpt-DD"/>
</dbReference>
<dbReference type="SMART" id="SM00208">
    <property type="entry name" value="TNFR"/>
    <property type="match status" value="2"/>
</dbReference>
<evidence type="ECO:0000313" key="5">
    <source>
        <dbReference type="Proteomes" id="UP000694865"/>
    </source>
</evidence>
<sequence>MACPLVIITNAVVCLTLTLGAHVEALTCDGGHSPKYLSHDPYGNQMCQKCSKCPPGSGVSVECQGSRDTVCERCPEGTYSGTWSATRICLPCTMCSPHQRTIRECTSTRNAKCVKNCDVGFYLDTLSDNCEMCSWCFPDRPELFTPRLDDCMRSEIPVDYQCMQSAYEHRPFVMSSRSESTLPVTNQEYSEDREAVQLGDTGDGNSKDAMFNIVTAKDRFGVATTKNFLSRGTTIPTCKGNERDLTKVNTGPPIGMLTRIDVEQTEKWKSAAHHTPIIIMILSIITTIAIAIPIAVLITYRNRRITRSKRKNPF</sequence>
<feature type="signal peptide" evidence="3">
    <location>
        <begin position="1"/>
        <end position="20"/>
    </location>
</feature>
<feature type="domain" description="TNFR-Cys" evidence="4">
    <location>
        <begin position="73"/>
        <end position="113"/>
    </location>
</feature>
<feature type="disulfide bond" evidence="1">
    <location>
        <begin position="95"/>
        <end position="113"/>
    </location>
</feature>
<dbReference type="Gene3D" id="2.10.50.10">
    <property type="entry name" value="Tumor Necrosis Factor Receptor, subunit A, domain 2"/>
    <property type="match status" value="2"/>
</dbReference>
<feature type="disulfide bond" evidence="1">
    <location>
        <begin position="74"/>
        <end position="89"/>
    </location>
</feature>
<name>A0ABM0MCP9_SACKO</name>
<gene>
    <name evidence="6" type="primary">LOC102801757</name>
</gene>
<protein>
    <submittedName>
        <fullName evidence="6">Uncharacterized protein LOC102801757</fullName>
    </submittedName>
</protein>
<dbReference type="Pfam" id="PF00020">
    <property type="entry name" value="TNFR_c6"/>
    <property type="match status" value="2"/>
</dbReference>
<dbReference type="PROSITE" id="PS50050">
    <property type="entry name" value="TNFR_NGFR_2"/>
    <property type="match status" value="2"/>
</dbReference>
<dbReference type="PANTHER" id="PTHR46605">
    <property type="entry name" value="TUMOR NECROSIS FACTOR RECEPTOR"/>
    <property type="match status" value="1"/>
</dbReference>
<dbReference type="PROSITE" id="PS00652">
    <property type="entry name" value="TNFR_NGFR_1"/>
    <property type="match status" value="1"/>
</dbReference>
<keyword evidence="3" id="KW-0732">Signal</keyword>
<evidence type="ECO:0000259" key="4">
    <source>
        <dbReference type="PROSITE" id="PS50050"/>
    </source>
</evidence>
<dbReference type="GeneID" id="102801757"/>
<keyword evidence="2" id="KW-0472">Membrane</keyword>
<keyword evidence="5" id="KW-1185">Reference proteome</keyword>
<dbReference type="Proteomes" id="UP000694865">
    <property type="component" value="Unplaced"/>
</dbReference>
<keyword evidence="2" id="KW-0812">Transmembrane</keyword>
<feature type="repeat" description="TNFR-Cys" evidence="1">
    <location>
        <begin position="27"/>
        <end position="71"/>
    </location>
</feature>
<dbReference type="RefSeq" id="XP_006817790.1">
    <property type="nucleotide sequence ID" value="XM_006817727.1"/>
</dbReference>
<feature type="disulfide bond" evidence="1">
    <location>
        <begin position="50"/>
        <end position="63"/>
    </location>
</feature>
<dbReference type="InterPro" id="IPR001368">
    <property type="entry name" value="TNFR/NGFR_Cys_rich_reg"/>
</dbReference>
<feature type="disulfide bond" evidence="1">
    <location>
        <begin position="92"/>
        <end position="105"/>
    </location>
</feature>
<feature type="disulfide bond" evidence="1">
    <location>
        <begin position="53"/>
        <end position="71"/>
    </location>
</feature>
<reference evidence="6" key="1">
    <citation type="submission" date="2025-08" db="UniProtKB">
        <authorList>
            <consortium name="RefSeq"/>
        </authorList>
    </citation>
    <scope>IDENTIFICATION</scope>
    <source>
        <tissue evidence="6">Testes</tissue>
    </source>
</reference>
<feature type="transmembrane region" description="Helical" evidence="2">
    <location>
        <begin position="277"/>
        <end position="300"/>
    </location>
</feature>
<evidence type="ECO:0000256" key="2">
    <source>
        <dbReference type="SAM" id="Phobius"/>
    </source>
</evidence>